<protein>
    <submittedName>
        <fullName evidence="12">2,4-dienoyl-CoA reductase (NADPH2)</fullName>
    </submittedName>
</protein>
<dbReference type="InterPro" id="IPR036188">
    <property type="entry name" value="FAD/NAD-bd_sf"/>
</dbReference>
<evidence type="ECO:0000256" key="5">
    <source>
        <dbReference type="ARBA" id="ARBA00022643"/>
    </source>
</evidence>
<dbReference type="Pfam" id="PF00724">
    <property type="entry name" value="Oxidored_FMN"/>
    <property type="match status" value="1"/>
</dbReference>
<evidence type="ECO:0000256" key="1">
    <source>
        <dbReference type="ARBA" id="ARBA00001917"/>
    </source>
</evidence>
<dbReference type="SUPFAM" id="SSF51395">
    <property type="entry name" value="FMN-linked oxidoreductases"/>
    <property type="match status" value="1"/>
</dbReference>
<dbReference type="Pfam" id="PF07992">
    <property type="entry name" value="Pyr_redox_2"/>
    <property type="match status" value="1"/>
</dbReference>
<evidence type="ECO:0000313" key="13">
    <source>
        <dbReference type="Proteomes" id="UP000183994"/>
    </source>
</evidence>
<evidence type="ECO:0000256" key="2">
    <source>
        <dbReference type="ARBA" id="ARBA00001966"/>
    </source>
</evidence>
<dbReference type="OrthoDB" id="9784632at2"/>
<proteinExistence type="inferred from homology"/>
<reference evidence="13" key="1">
    <citation type="submission" date="2016-11" db="EMBL/GenBank/DDBJ databases">
        <authorList>
            <person name="Varghese N."/>
            <person name="Submissions S."/>
        </authorList>
    </citation>
    <scope>NUCLEOTIDE SEQUENCE [LARGE SCALE GENOMIC DNA]</scope>
    <source>
        <strain evidence="13">DSM 16219</strain>
    </source>
</reference>
<dbReference type="PANTHER" id="PTHR42917">
    <property type="entry name" value="2,4-DIENOYL-COA REDUCTASE"/>
    <property type="match status" value="1"/>
</dbReference>
<accession>A0A1M6W1T9</accession>
<dbReference type="EMBL" id="FQZU01000036">
    <property type="protein sequence ID" value="SHK87609.1"/>
    <property type="molecule type" value="Genomic_DNA"/>
</dbReference>
<keyword evidence="6" id="KW-0479">Metal-binding</keyword>
<evidence type="ECO:0000256" key="9">
    <source>
        <dbReference type="ARBA" id="ARBA00023014"/>
    </source>
</evidence>
<dbReference type="InterPro" id="IPR013785">
    <property type="entry name" value="Aldolase_TIM"/>
</dbReference>
<keyword evidence="4" id="KW-0285">Flavoprotein</keyword>
<evidence type="ECO:0000313" key="12">
    <source>
        <dbReference type="EMBL" id="SHK87609.1"/>
    </source>
</evidence>
<dbReference type="Proteomes" id="UP000183994">
    <property type="component" value="Unassembled WGS sequence"/>
</dbReference>
<name>A0A1M6W1T9_9BACT</name>
<dbReference type="InterPro" id="IPR051793">
    <property type="entry name" value="NADH:flavin_oxidoreductase"/>
</dbReference>
<evidence type="ECO:0000259" key="11">
    <source>
        <dbReference type="Pfam" id="PF07992"/>
    </source>
</evidence>
<evidence type="ECO:0000256" key="7">
    <source>
        <dbReference type="ARBA" id="ARBA00023002"/>
    </source>
</evidence>
<keyword evidence="5" id="KW-0288">FMN</keyword>
<dbReference type="PRINTS" id="PR00469">
    <property type="entry name" value="PNDRDTASEII"/>
</dbReference>
<sequence>MDPLFQPIKINQMEVKNRIYLPAMHLNMAVDFLVTDQIVDFYAERAKGGAGMIAVGNATVNEVAGNSMYIGAHKDEFMPGLTRLSKAIQEGGARSVVQLNHAGRYSHSFMMNGKMPVAPSAIPSRMTRETPEALDLDGIKQTIADFAESAERVKKCGYDAVEVLSGTGYLISEFLSPVTNARDDEYGGSFENRIRFGVEIMKAIREKVGPDYPVMVRLDNNDFMEGGQRADELTEYARILAEECGVDALCVKGNWHEARVPQMTTNVPRGTYAYLAKNVKDVVDVPVIASHRIHSPEVARQIIRDGFCDMVAFGRALIADPYMPEKARTGRENEIVQCIACCQGCFDSLFQLQHVKCMCNPKAGYESSKAIEKTASPKKVMIIGGGPAGMTAALAAKEKGHDVTLYEKSGKLGGQLYLAGAPHGREEFVELAKDLTTQLKLAKVDVKLNTAVDEALIDQEKPDVVLLATGAEPITPPIPGVDQPHVVQAWDVLLDKVSVGKKVVVIGGGAVGVETAMHLSEIGTLSGDAIKFLLVNQAETPETLYKLATQGTVDVTLIEMLDKIGAGIGKSTKWVMHQDMGRQRIAISTGTKALEITPTEIKVQTGEEVYTIPADTVVLAAGAKPVNVLAEALKAKGIDFQVIGDANGIALAFDAVHNGFDAGRNI</sequence>
<dbReference type="RefSeq" id="WP_083611213.1">
    <property type="nucleotide sequence ID" value="NZ_FQZU01000036.1"/>
</dbReference>
<comment type="cofactor">
    <cofactor evidence="1">
        <name>FMN</name>
        <dbReference type="ChEBI" id="CHEBI:58210"/>
    </cofactor>
</comment>
<organism evidence="12 13">
    <name type="scientific">Desulfatibacillum alkenivorans DSM 16219</name>
    <dbReference type="NCBI Taxonomy" id="1121393"/>
    <lineage>
        <taxon>Bacteria</taxon>
        <taxon>Pseudomonadati</taxon>
        <taxon>Thermodesulfobacteriota</taxon>
        <taxon>Desulfobacteria</taxon>
        <taxon>Desulfobacterales</taxon>
        <taxon>Desulfatibacillaceae</taxon>
        <taxon>Desulfatibacillum</taxon>
    </lineage>
</organism>
<dbReference type="PRINTS" id="PR00368">
    <property type="entry name" value="FADPNR"/>
</dbReference>
<keyword evidence="8" id="KW-0408">Iron</keyword>
<dbReference type="Gene3D" id="3.50.50.60">
    <property type="entry name" value="FAD/NAD(P)-binding domain"/>
    <property type="match status" value="1"/>
</dbReference>
<dbReference type="PANTHER" id="PTHR42917:SF2">
    <property type="entry name" value="2,4-DIENOYL-COA REDUCTASE [(2E)-ENOYL-COA-PRODUCING]"/>
    <property type="match status" value="1"/>
</dbReference>
<dbReference type="STRING" id="1121393.SAMN02745216_04240"/>
<dbReference type="InterPro" id="IPR001155">
    <property type="entry name" value="OxRdtase_FMN_N"/>
</dbReference>
<evidence type="ECO:0000256" key="3">
    <source>
        <dbReference type="ARBA" id="ARBA00011048"/>
    </source>
</evidence>
<dbReference type="GO" id="GO:0010181">
    <property type="term" value="F:FMN binding"/>
    <property type="evidence" value="ECO:0007669"/>
    <property type="project" value="InterPro"/>
</dbReference>
<dbReference type="AlphaFoldDB" id="A0A1M6W1T9"/>
<dbReference type="GO" id="GO:0046872">
    <property type="term" value="F:metal ion binding"/>
    <property type="evidence" value="ECO:0007669"/>
    <property type="project" value="UniProtKB-KW"/>
</dbReference>
<keyword evidence="7" id="KW-0560">Oxidoreductase</keyword>
<comment type="similarity">
    <text evidence="3">In the N-terminal section; belongs to the NADH:flavin oxidoreductase/NADH oxidase family.</text>
</comment>
<dbReference type="Gene3D" id="3.20.20.70">
    <property type="entry name" value="Aldolase class I"/>
    <property type="match status" value="1"/>
</dbReference>
<evidence type="ECO:0000256" key="4">
    <source>
        <dbReference type="ARBA" id="ARBA00022630"/>
    </source>
</evidence>
<dbReference type="InterPro" id="IPR023753">
    <property type="entry name" value="FAD/NAD-binding_dom"/>
</dbReference>
<evidence type="ECO:0000256" key="6">
    <source>
        <dbReference type="ARBA" id="ARBA00022723"/>
    </source>
</evidence>
<dbReference type="GO" id="GO:0051536">
    <property type="term" value="F:iron-sulfur cluster binding"/>
    <property type="evidence" value="ECO:0007669"/>
    <property type="project" value="UniProtKB-KW"/>
</dbReference>
<gene>
    <name evidence="12" type="ORF">SAMN02745216_04240</name>
</gene>
<dbReference type="CDD" id="cd02803">
    <property type="entry name" value="OYE_like_FMN_family"/>
    <property type="match status" value="1"/>
</dbReference>
<dbReference type="SUPFAM" id="SSF51905">
    <property type="entry name" value="FAD/NAD(P)-binding domain"/>
    <property type="match status" value="1"/>
</dbReference>
<feature type="domain" description="NADH:flavin oxidoreductase/NADH oxidase N-terminal" evidence="10">
    <location>
        <begin position="4"/>
        <end position="333"/>
    </location>
</feature>
<evidence type="ECO:0000256" key="8">
    <source>
        <dbReference type="ARBA" id="ARBA00023004"/>
    </source>
</evidence>
<dbReference type="Gene3D" id="3.40.50.720">
    <property type="entry name" value="NAD(P)-binding Rossmann-like Domain"/>
    <property type="match status" value="1"/>
</dbReference>
<keyword evidence="13" id="KW-1185">Reference proteome</keyword>
<feature type="domain" description="FAD/NAD(P)-binding" evidence="11">
    <location>
        <begin position="378"/>
        <end position="634"/>
    </location>
</feature>
<keyword evidence="9" id="KW-0411">Iron-sulfur</keyword>
<evidence type="ECO:0000259" key="10">
    <source>
        <dbReference type="Pfam" id="PF00724"/>
    </source>
</evidence>
<comment type="cofactor">
    <cofactor evidence="2">
        <name>[4Fe-4S] cluster</name>
        <dbReference type="ChEBI" id="CHEBI:49883"/>
    </cofactor>
</comment>
<dbReference type="GO" id="GO:0016491">
    <property type="term" value="F:oxidoreductase activity"/>
    <property type="evidence" value="ECO:0007669"/>
    <property type="project" value="UniProtKB-KW"/>
</dbReference>